<protein>
    <recommendedName>
        <fullName evidence="11">Cytochrome P450</fullName>
    </recommendedName>
</protein>
<dbReference type="PRINTS" id="PR00465">
    <property type="entry name" value="EP450IV"/>
</dbReference>
<dbReference type="InterPro" id="IPR002403">
    <property type="entry name" value="Cyt_P450_E_grp-IV"/>
</dbReference>
<evidence type="ECO:0000256" key="8">
    <source>
        <dbReference type="RuleBase" id="RU000461"/>
    </source>
</evidence>
<dbReference type="InterPro" id="IPR017972">
    <property type="entry name" value="Cyt_P450_CS"/>
</dbReference>
<organism evidence="9 10">
    <name type="scientific">Pyricularia grisea</name>
    <name type="common">Crabgrass-specific blast fungus</name>
    <name type="synonym">Magnaporthe grisea</name>
    <dbReference type="NCBI Taxonomy" id="148305"/>
    <lineage>
        <taxon>Eukaryota</taxon>
        <taxon>Fungi</taxon>
        <taxon>Dikarya</taxon>
        <taxon>Ascomycota</taxon>
        <taxon>Pezizomycotina</taxon>
        <taxon>Sordariomycetes</taxon>
        <taxon>Sordariomycetidae</taxon>
        <taxon>Magnaporthales</taxon>
        <taxon>Pyriculariaceae</taxon>
        <taxon>Pyricularia</taxon>
    </lineage>
</organism>
<evidence type="ECO:0008006" key="11">
    <source>
        <dbReference type="Google" id="ProtNLM"/>
    </source>
</evidence>
<dbReference type="PANTHER" id="PTHR46206">
    <property type="entry name" value="CYTOCHROME P450"/>
    <property type="match status" value="1"/>
</dbReference>
<evidence type="ECO:0000256" key="7">
    <source>
        <dbReference type="ARBA" id="ARBA00023033"/>
    </source>
</evidence>
<reference evidence="9" key="1">
    <citation type="submission" date="2021-01" db="EMBL/GenBank/DDBJ databases">
        <title>Deciphering the adaptive evolutionary patterns associated with biogeogrpahic diversity in the finger millet blast pathogen Magnaporthe oryzae in Eastern Africa.</title>
        <authorList>
            <person name="Onyema G."/>
            <person name="Shittu T.A."/>
            <person name="Dodsworth S."/>
            <person name="Devilliers S."/>
            <person name="Muthumeenakshi S."/>
            <person name="Sreenivasaprasad S."/>
        </authorList>
    </citation>
    <scope>NUCLEOTIDE SEQUENCE</scope>
    <source>
        <strain evidence="9">D15/s37</strain>
    </source>
</reference>
<comment type="cofactor">
    <cofactor evidence="1">
        <name>heme</name>
        <dbReference type="ChEBI" id="CHEBI:30413"/>
    </cofactor>
</comment>
<evidence type="ECO:0000256" key="4">
    <source>
        <dbReference type="ARBA" id="ARBA00022723"/>
    </source>
</evidence>
<evidence type="ECO:0000256" key="3">
    <source>
        <dbReference type="ARBA" id="ARBA00022617"/>
    </source>
</evidence>
<dbReference type="Proteomes" id="UP001059893">
    <property type="component" value="Unassembled WGS sequence"/>
</dbReference>
<dbReference type="PANTHER" id="PTHR46206:SF2">
    <property type="entry name" value="CYTOCHROME P450 MONOOXYGENASE AUSG-RELATED"/>
    <property type="match status" value="1"/>
</dbReference>
<dbReference type="InterPro" id="IPR036396">
    <property type="entry name" value="Cyt_P450_sf"/>
</dbReference>
<comment type="similarity">
    <text evidence="2 8">Belongs to the cytochrome P450 family.</text>
</comment>
<proteinExistence type="inferred from homology"/>
<dbReference type="EMBL" id="JABSND010000208">
    <property type="protein sequence ID" value="KAI6294272.1"/>
    <property type="molecule type" value="Genomic_DNA"/>
</dbReference>
<dbReference type="InterPro" id="IPR001128">
    <property type="entry name" value="Cyt_P450"/>
</dbReference>
<dbReference type="PROSITE" id="PS00086">
    <property type="entry name" value="CYTOCHROME_P450"/>
    <property type="match status" value="1"/>
</dbReference>
<keyword evidence="4 8" id="KW-0479">Metal-binding</keyword>
<dbReference type="SUPFAM" id="SSF48264">
    <property type="entry name" value="Cytochrome P450"/>
    <property type="match status" value="1"/>
</dbReference>
<keyword evidence="10" id="KW-1185">Reference proteome</keyword>
<evidence type="ECO:0000256" key="5">
    <source>
        <dbReference type="ARBA" id="ARBA00023002"/>
    </source>
</evidence>
<name>A0ABQ8NB32_PYRGI</name>
<dbReference type="CDD" id="cd11041">
    <property type="entry name" value="CYP503A1-like"/>
    <property type="match status" value="1"/>
</dbReference>
<evidence type="ECO:0000313" key="10">
    <source>
        <dbReference type="Proteomes" id="UP001059893"/>
    </source>
</evidence>
<evidence type="ECO:0000256" key="1">
    <source>
        <dbReference type="ARBA" id="ARBA00001971"/>
    </source>
</evidence>
<gene>
    <name evidence="9" type="ORF">MCOR33_008560</name>
</gene>
<accession>A0ABQ8NB32</accession>
<dbReference type="Pfam" id="PF00067">
    <property type="entry name" value="p450"/>
    <property type="match status" value="1"/>
</dbReference>
<sequence>MANETFSAISQPGAFPGLGAQTSAWASYVVAALLLVSLAYSRRDKYRDVPDVTPSRPFELTDSRKRKEFLAKSREILAQGSKRYGDQPYKVTAEMGQILVLPPQYVAELKNNPALDLTAFVQKILVHAYLPGFEPFGAAEATVKIIPKYVNKKLGKSKSLTRLLCLLEQKQILTLIRKIYRAFIGRNQSGPVGYFYRFQSILRLASRMSSRIFMGKDICKDPVWFKALLDYISDIGAQRNIISGWPLSLRPIIYRLVPASFRIKRKLQKCRDVLKPHLERRAAIIKDALARGEPNPFDDSIQWYENEVGDGEKDHAVFQIGIFLVAIPNTADTLMQTLHHLALNPEYISVMREEVIRVIGTHGLNKAALQKLDFMDSCLKESVRLRPVLTLYFQRMALQDVTMSNGFTIKKGTVLGMDGTRMMMDEDIYPEPERYNPRRFMEMRKLPSGASKAPMVTVTPDHHAFGHGIHSCPGRFFVTTALKIALAHMVLKYDWKVAEGYEDAKPRAMGIRYLASNVKLQVRRRKEELDLDSLAAQTK</sequence>
<dbReference type="Gene3D" id="1.10.630.10">
    <property type="entry name" value="Cytochrome P450"/>
    <property type="match status" value="1"/>
</dbReference>
<evidence type="ECO:0000313" key="9">
    <source>
        <dbReference type="EMBL" id="KAI6294272.1"/>
    </source>
</evidence>
<keyword evidence="5 8" id="KW-0560">Oxidoreductase</keyword>
<comment type="caution">
    <text evidence="9">The sequence shown here is derived from an EMBL/GenBank/DDBJ whole genome shotgun (WGS) entry which is preliminary data.</text>
</comment>
<keyword evidence="7 8" id="KW-0503">Monooxygenase</keyword>
<keyword evidence="3 8" id="KW-0349">Heme</keyword>
<evidence type="ECO:0000256" key="2">
    <source>
        <dbReference type="ARBA" id="ARBA00010617"/>
    </source>
</evidence>
<evidence type="ECO:0000256" key="6">
    <source>
        <dbReference type="ARBA" id="ARBA00023004"/>
    </source>
</evidence>
<keyword evidence="6 8" id="KW-0408">Iron</keyword>